<comment type="cofactor">
    <cofactor evidence="1">
        <name>heme</name>
        <dbReference type="ChEBI" id="CHEBI:30413"/>
    </cofactor>
</comment>
<dbReference type="PRINTS" id="PR00463">
    <property type="entry name" value="EP450I"/>
</dbReference>
<evidence type="ECO:0000256" key="4">
    <source>
        <dbReference type="ARBA" id="ARBA00010617"/>
    </source>
</evidence>
<dbReference type="GO" id="GO:0020037">
    <property type="term" value="F:heme binding"/>
    <property type="evidence" value="ECO:0007669"/>
    <property type="project" value="InterPro"/>
</dbReference>
<gene>
    <name evidence="13" type="ORF">FOMPIDRAFT_1063274</name>
</gene>
<sequence>MSEDLRDATCNCILVCSADALCSMPLPDSMVAQTRMFSRGSRYLSLIHGVSQSRTGTTPTPASAPIMTIDPSARVYSRFNLRMYDLVVLVVSNPLAWLCPTASVLLPLFHTKLGAQAHLDVGAGTGYYPAKSVQHFAEMGNVTLLDLNAATLTHLVLSYPTPSKVARFSLACAVRQRTLIHATARTTRPYHSGPRGWPVIGNLLQIPQVGPWLVYSAWADKLGDVVHPSALSDHLVILTTAQAAKDLLDGRSTMYSDRQSSTMADLSGIGIELPMLSYNEQWRKQRKIVAQSFNASMVLRYRAIQGHEARVLALGILQRPETLVSQTKTRIAAIIMRVTYGYTVTGKDDPMITVPFALMDNFGSSMEPGTWMVDFIPQRDARWTRGVSFLRIADELNALEHKASWAPYLWCKQRPGLRKIRLVATALSEAGGQLGAEDEASLLWVASSGLGGGLETNMSTIFTFFVAMMRRPDVQARAQEEIARVVGMDRLPMIADRPSPRYVRSVIAEVFRWYPAAP</sequence>
<evidence type="ECO:0000256" key="3">
    <source>
        <dbReference type="ARBA" id="ARBA00005179"/>
    </source>
</evidence>
<dbReference type="GO" id="GO:0004497">
    <property type="term" value="F:monooxygenase activity"/>
    <property type="evidence" value="ECO:0007669"/>
    <property type="project" value="UniProtKB-KW"/>
</dbReference>
<dbReference type="STRING" id="743788.S8DSS1"/>
<dbReference type="SUPFAM" id="SSF48264">
    <property type="entry name" value="Cytochrome P450"/>
    <property type="match status" value="1"/>
</dbReference>
<protein>
    <recommendedName>
        <fullName evidence="15">Cytochrome P450</fullName>
    </recommendedName>
</protein>
<evidence type="ECO:0000256" key="11">
    <source>
        <dbReference type="ARBA" id="ARBA00023033"/>
    </source>
</evidence>
<reference evidence="13 14" key="1">
    <citation type="journal article" date="2012" name="Science">
        <title>The Paleozoic origin of enzymatic lignin decomposition reconstructed from 31 fungal genomes.</title>
        <authorList>
            <person name="Floudas D."/>
            <person name="Binder M."/>
            <person name="Riley R."/>
            <person name="Barry K."/>
            <person name="Blanchette R.A."/>
            <person name="Henrissat B."/>
            <person name="Martinez A.T."/>
            <person name="Otillar R."/>
            <person name="Spatafora J.W."/>
            <person name="Yadav J.S."/>
            <person name="Aerts A."/>
            <person name="Benoit I."/>
            <person name="Boyd A."/>
            <person name="Carlson A."/>
            <person name="Copeland A."/>
            <person name="Coutinho P.M."/>
            <person name="de Vries R.P."/>
            <person name="Ferreira P."/>
            <person name="Findley K."/>
            <person name="Foster B."/>
            <person name="Gaskell J."/>
            <person name="Glotzer D."/>
            <person name="Gorecki P."/>
            <person name="Heitman J."/>
            <person name="Hesse C."/>
            <person name="Hori C."/>
            <person name="Igarashi K."/>
            <person name="Jurgens J.A."/>
            <person name="Kallen N."/>
            <person name="Kersten P."/>
            <person name="Kohler A."/>
            <person name="Kuees U."/>
            <person name="Kumar T.K.A."/>
            <person name="Kuo A."/>
            <person name="LaButti K."/>
            <person name="Larrondo L.F."/>
            <person name="Lindquist E."/>
            <person name="Ling A."/>
            <person name="Lombard V."/>
            <person name="Lucas S."/>
            <person name="Lundell T."/>
            <person name="Martin R."/>
            <person name="McLaughlin D.J."/>
            <person name="Morgenstern I."/>
            <person name="Morin E."/>
            <person name="Murat C."/>
            <person name="Nagy L.G."/>
            <person name="Nolan M."/>
            <person name="Ohm R.A."/>
            <person name="Patyshakuliyeva A."/>
            <person name="Rokas A."/>
            <person name="Ruiz-Duenas F.J."/>
            <person name="Sabat G."/>
            <person name="Salamov A."/>
            <person name="Samejima M."/>
            <person name="Schmutz J."/>
            <person name="Slot J.C."/>
            <person name="St John F."/>
            <person name="Stenlid J."/>
            <person name="Sun H."/>
            <person name="Sun S."/>
            <person name="Syed K."/>
            <person name="Tsang A."/>
            <person name="Wiebenga A."/>
            <person name="Young D."/>
            <person name="Pisabarro A."/>
            <person name="Eastwood D.C."/>
            <person name="Martin F."/>
            <person name="Cullen D."/>
            <person name="Grigoriev I.V."/>
            <person name="Hibbett D.S."/>
        </authorList>
    </citation>
    <scope>NUCLEOTIDE SEQUENCE</scope>
    <source>
        <strain evidence="14">FP-58527</strain>
    </source>
</reference>
<dbReference type="InterPro" id="IPR001128">
    <property type="entry name" value="Cyt_P450"/>
</dbReference>
<evidence type="ECO:0000256" key="7">
    <source>
        <dbReference type="ARBA" id="ARBA00022723"/>
    </source>
</evidence>
<dbReference type="Proteomes" id="UP000015241">
    <property type="component" value="Unassembled WGS sequence"/>
</dbReference>
<dbReference type="GO" id="GO:0016705">
    <property type="term" value="F:oxidoreductase activity, acting on paired donors, with incorporation or reduction of molecular oxygen"/>
    <property type="evidence" value="ECO:0007669"/>
    <property type="project" value="InterPro"/>
</dbReference>
<evidence type="ECO:0000256" key="5">
    <source>
        <dbReference type="ARBA" id="ARBA00022617"/>
    </source>
</evidence>
<evidence type="ECO:0000256" key="1">
    <source>
        <dbReference type="ARBA" id="ARBA00001971"/>
    </source>
</evidence>
<dbReference type="InterPro" id="IPR050364">
    <property type="entry name" value="Cytochrome_P450_fung"/>
</dbReference>
<keyword evidence="10" id="KW-0408">Iron</keyword>
<evidence type="ECO:0000256" key="6">
    <source>
        <dbReference type="ARBA" id="ARBA00022692"/>
    </source>
</evidence>
<dbReference type="GO" id="GO:0005506">
    <property type="term" value="F:iron ion binding"/>
    <property type="evidence" value="ECO:0007669"/>
    <property type="project" value="InterPro"/>
</dbReference>
<evidence type="ECO:0000256" key="9">
    <source>
        <dbReference type="ARBA" id="ARBA00023002"/>
    </source>
</evidence>
<comment type="similarity">
    <text evidence="4">Belongs to the cytochrome P450 family.</text>
</comment>
<keyword evidence="9" id="KW-0560">Oxidoreductase</keyword>
<dbReference type="GO" id="GO:0016020">
    <property type="term" value="C:membrane"/>
    <property type="evidence" value="ECO:0007669"/>
    <property type="project" value="UniProtKB-SubCell"/>
</dbReference>
<evidence type="ECO:0000256" key="12">
    <source>
        <dbReference type="ARBA" id="ARBA00023136"/>
    </source>
</evidence>
<name>S8DSS1_FOMSC</name>
<keyword evidence="5" id="KW-0349">Heme</keyword>
<dbReference type="OrthoDB" id="2789670at2759"/>
<proteinExistence type="inferred from homology"/>
<keyword evidence="14" id="KW-1185">Reference proteome</keyword>
<dbReference type="InterPro" id="IPR036396">
    <property type="entry name" value="Cyt_P450_sf"/>
</dbReference>
<evidence type="ECO:0000313" key="13">
    <source>
        <dbReference type="EMBL" id="EPS94263.1"/>
    </source>
</evidence>
<evidence type="ECO:0000256" key="2">
    <source>
        <dbReference type="ARBA" id="ARBA00004167"/>
    </source>
</evidence>
<evidence type="ECO:0000256" key="8">
    <source>
        <dbReference type="ARBA" id="ARBA00022989"/>
    </source>
</evidence>
<organism evidence="13 14">
    <name type="scientific">Fomitopsis schrenkii</name>
    <name type="common">Brown rot fungus</name>
    <dbReference type="NCBI Taxonomy" id="2126942"/>
    <lineage>
        <taxon>Eukaryota</taxon>
        <taxon>Fungi</taxon>
        <taxon>Dikarya</taxon>
        <taxon>Basidiomycota</taxon>
        <taxon>Agaricomycotina</taxon>
        <taxon>Agaricomycetes</taxon>
        <taxon>Polyporales</taxon>
        <taxon>Fomitopsis</taxon>
    </lineage>
</organism>
<dbReference type="Gene3D" id="1.10.630.10">
    <property type="entry name" value="Cytochrome P450"/>
    <property type="match status" value="1"/>
</dbReference>
<dbReference type="EMBL" id="KE504239">
    <property type="protein sequence ID" value="EPS94263.1"/>
    <property type="molecule type" value="Genomic_DNA"/>
</dbReference>
<dbReference type="AlphaFoldDB" id="S8DSS1"/>
<accession>S8DSS1</accession>
<keyword evidence="6" id="KW-0812">Transmembrane</keyword>
<dbReference type="Pfam" id="PF00067">
    <property type="entry name" value="p450"/>
    <property type="match status" value="2"/>
</dbReference>
<evidence type="ECO:0000256" key="10">
    <source>
        <dbReference type="ARBA" id="ARBA00023004"/>
    </source>
</evidence>
<comment type="pathway">
    <text evidence="3">Secondary metabolite biosynthesis.</text>
</comment>
<evidence type="ECO:0008006" key="15">
    <source>
        <dbReference type="Google" id="ProtNLM"/>
    </source>
</evidence>
<keyword evidence="12" id="KW-0472">Membrane</keyword>
<dbReference type="HOGENOM" id="CLU_525836_0_0_1"/>
<keyword evidence="11" id="KW-0503">Monooxygenase</keyword>
<keyword evidence="8" id="KW-1133">Transmembrane helix</keyword>
<dbReference type="PANTHER" id="PTHR46300:SF7">
    <property type="entry name" value="P450, PUTATIVE (EUROFUNG)-RELATED"/>
    <property type="match status" value="1"/>
</dbReference>
<dbReference type="PANTHER" id="PTHR46300">
    <property type="entry name" value="P450, PUTATIVE (EUROFUNG)-RELATED-RELATED"/>
    <property type="match status" value="1"/>
</dbReference>
<keyword evidence="7" id="KW-0479">Metal-binding</keyword>
<dbReference type="eggNOG" id="KOG0156">
    <property type="taxonomic scope" value="Eukaryota"/>
</dbReference>
<dbReference type="InterPro" id="IPR002401">
    <property type="entry name" value="Cyt_P450_E_grp-I"/>
</dbReference>
<dbReference type="InParanoid" id="S8DSS1"/>
<evidence type="ECO:0000313" key="14">
    <source>
        <dbReference type="Proteomes" id="UP000015241"/>
    </source>
</evidence>
<comment type="subcellular location">
    <subcellularLocation>
        <location evidence="2">Membrane</location>
        <topology evidence="2">Single-pass membrane protein</topology>
    </subcellularLocation>
</comment>